<dbReference type="GeneID" id="136085210"/>
<dbReference type="InterPro" id="IPR013607">
    <property type="entry name" value="Phospholipase_A2-like"/>
</dbReference>
<dbReference type="SUPFAM" id="SSF53098">
    <property type="entry name" value="Ribonuclease H-like"/>
    <property type="match status" value="1"/>
</dbReference>
<gene>
    <name evidence="3" type="primary">LOC136085210</name>
</gene>
<protein>
    <submittedName>
        <fullName evidence="3">Uncharacterized protein LOC136085210</fullName>
    </submittedName>
</protein>
<dbReference type="Gene3D" id="3.30.420.10">
    <property type="entry name" value="Ribonuclease H-like superfamily/Ribonuclease H"/>
    <property type="match status" value="1"/>
</dbReference>
<dbReference type="PANTHER" id="PTHR46585:SF1">
    <property type="entry name" value="CHROMO DOMAIN-CONTAINING PROTEIN"/>
    <property type="match status" value="1"/>
</dbReference>
<reference evidence="3" key="1">
    <citation type="submission" date="2025-08" db="UniProtKB">
        <authorList>
            <consortium name="RefSeq"/>
        </authorList>
    </citation>
    <scope>IDENTIFICATION</scope>
</reference>
<evidence type="ECO:0000313" key="3">
    <source>
        <dbReference type="RefSeq" id="XP_065662570.1"/>
    </source>
</evidence>
<sequence length="367" mass="42609">MHRGNCAICGRLKTQFVSSKKGGDLVSSINSATRKIKLPWSKFPGEMHLPGMNFAGPGTNSDERLTSTDAYKEWSKPIDRVDNTAYHHDLAYKYFNDTAKRKLADKIMIEEMNSIKKPNYTKRKVIINGIDEIWAADLVDMKSFSKFNDGIKNLLIVIDVFSKYRWIVPLKSKTGVGVANALNKIFHERKCQKIWVDKGLEFYNKHVKALGVELYSTENEEKSCVVERWNRTMKEKMFKYFSANSTRKYIDVLDEMVNKYNNTKHSSIKMTPVEASDKKNENIVWFNLNGNVRSESVRPKFSIGDRVRITKKKRAFEKGYTPRWTEEVFTVAQVQFTDPPTYKITDDNSEEIQGTFYEQEMQKTKYV</sequence>
<feature type="domain" description="Integrase catalytic" evidence="1">
    <location>
        <begin position="114"/>
        <end position="280"/>
    </location>
</feature>
<dbReference type="Pfam" id="PF08398">
    <property type="entry name" value="Phospholip_A2_4"/>
    <property type="match status" value="1"/>
</dbReference>
<dbReference type="InterPro" id="IPR012337">
    <property type="entry name" value="RNaseH-like_sf"/>
</dbReference>
<dbReference type="PANTHER" id="PTHR46585">
    <property type="entry name" value="INTEGRASE CORE DOMAIN CONTAINING PROTEIN"/>
    <property type="match status" value="1"/>
</dbReference>
<accession>A0ABM4CLB2</accession>
<dbReference type="InterPro" id="IPR001584">
    <property type="entry name" value="Integrase_cat-core"/>
</dbReference>
<dbReference type="InterPro" id="IPR036397">
    <property type="entry name" value="RNaseH_sf"/>
</dbReference>
<dbReference type="PROSITE" id="PS50994">
    <property type="entry name" value="INTEGRASE"/>
    <property type="match status" value="1"/>
</dbReference>
<organism evidence="2 3">
    <name type="scientific">Hydra vulgaris</name>
    <name type="common">Hydra</name>
    <name type="synonym">Hydra attenuata</name>
    <dbReference type="NCBI Taxonomy" id="6087"/>
    <lineage>
        <taxon>Eukaryota</taxon>
        <taxon>Metazoa</taxon>
        <taxon>Cnidaria</taxon>
        <taxon>Hydrozoa</taxon>
        <taxon>Hydroidolina</taxon>
        <taxon>Anthoathecata</taxon>
        <taxon>Aplanulata</taxon>
        <taxon>Hydridae</taxon>
        <taxon>Hydra</taxon>
    </lineage>
</organism>
<evidence type="ECO:0000259" key="1">
    <source>
        <dbReference type="PROSITE" id="PS50994"/>
    </source>
</evidence>
<dbReference type="Proteomes" id="UP001652625">
    <property type="component" value="Chromosome 09"/>
</dbReference>
<proteinExistence type="predicted"/>
<name>A0ABM4CLB2_HYDVU</name>
<evidence type="ECO:0000313" key="2">
    <source>
        <dbReference type="Proteomes" id="UP001652625"/>
    </source>
</evidence>
<keyword evidence="2" id="KW-1185">Reference proteome</keyword>
<dbReference type="RefSeq" id="XP_065662570.1">
    <property type="nucleotide sequence ID" value="XM_065806498.1"/>
</dbReference>